<sequence length="195" mass="21515">MNMVAYELWRRRHPDLIPSVRKSLERLVLPAPNVLNSLLVLLEKSPDELRAWALDPSIPIEDKTGVLALLEEDLPEALIAILHSFISAAHASCETAPGLKTAAVYYVERLCSLLLKHKERVLSALPAPLRSELRDMARKMIVATAPNSSLRAALLLQFVGQSEDAALLEAHRPAEPILAGAFDEAARVLRGHQEE</sequence>
<evidence type="ECO:0000313" key="1">
    <source>
        <dbReference type="EMBL" id="OJH34888.1"/>
    </source>
</evidence>
<proteinExistence type="predicted"/>
<dbReference type="EMBL" id="MPIN01000016">
    <property type="protein sequence ID" value="OJH34888.1"/>
    <property type="molecule type" value="Genomic_DNA"/>
</dbReference>
<reference evidence="1 2" key="2">
    <citation type="submission" date="2016-12" db="EMBL/GenBank/DDBJ databases">
        <title>Draft Genome Sequence of Cystobacter ferrugineus Strain Cbfe23.</title>
        <authorList>
            <person name="Akbar S."/>
            <person name="Dowd S.E."/>
            <person name="Stevens D.C."/>
        </authorList>
    </citation>
    <scope>NUCLEOTIDE SEQUENCE [LARGE SCALE GENOMIC DNA]</scope>
    <source>
        <strain evidence="1 2">Cbfe23</strain>
    </source>
</reference>
<dbReference type="Proteomes" id="UP000182229">
    <property type="component" value="Unassembled WGS sequence"/>
</dbReference>
<keyword evidence="2" id="KW-1185">Reference proteome</keyword>
<dbReference type="STRING" id="83449.BON30_40570"/>
<organism evidence="1 2">
    <name type="scientific">Cystobacter ferrugineus</name>
    <dbReference type="NCBI Taxonomy" id="83449"/>
    <lineage>
        <taxon>Bacteria</taxon>
        <taxon>Pseudomonadati</taxon>
        <taxon>Myxococcota</taxon>
        <taxon>Myxococcia</taxon>
        <taxon>Myxococcales</taxon>
        <taxon>Cystobacterineae</taxon>
        <taxon>Archangiaceae</taxon>
        <taxon>Cystobacter</taxon>
    </lineage>
</organism>
<dbReference type="AlphaFoldDB" id="A0A1L9AY01"/>
<name>A0A1L9AY01_9BACT</name>
<reference evidence="2" key="1">
    <citation type="submission" date="2016-11" db="EMBL/GenBank/DDBJ databases">
        <authorList>
            <person name="Shukria A."/>
            <person name="Stevens D.C."/>
        </authorList>
    </citation>
    <scope>NUCLEOTIDE SEQUENCE [LARGE SCALE GENOMIC DNA]</scope>
    <source>
        <strain evidence="2">Cbfe23</strain>
    </source>
</reference>
<accession>A0A1L9AY01</accession>
<evidence type="ECO:0000313" key="2">
    <source>
        <dbReference type="Proteomes" id="UP000182229"/>
    </source>
</evidence>
<gene>
    <name evidence="1" type="ORF">BON30_40570</name>
</gene>
<protein>
    <submittedName>
        <fullName evidence="1">Uncharacterized protein</fullName>
    </submittedName>
</protein>
<comment type="caution">
    <text evidence="1">The sequence shown here is derived from an EMBL/GenBank/DDBJ whole genome shotgun (WGS) entry which is preliminary data.</text>
</comment>